<proteinExistence type="predicted"/>
<dbReference type="EMBL" id="NBAG03000256">
    <property type="protein sequence ID" value="PNI59140.1"/>
    <property type="molecule type" value="Genomic_DNA"/>
</dbReference>
<feature type="region of interest" description="Disordered" evidence="1">
    <location>
        <begin position="1"/>
        <end position="22"/>
    </location>
</feature>
<name>A0A2J8MI05_PANTR</name>
<sequence>AFGESAGQEIKGSKKLSHGPKGNVDVRTAIAKFYLKDE</sequence>
<reference evidence="2 3" key="1">
    <citation type="submission" date="2017-12" db="EMBL/GenBank/DDBJ databases">
        <title>High-resolution comparative analysis of great ape genomes.</title>
        <authorList>
            <person name="Pollen A."/>
            <person name="Hastie A."/>
            <person name="Hormozdiari F."/>
            <person name="Dougherty M."/>
            <person name="Liu R."/>
            <person name="Chaisson M."/>
            <person name="Hoppe E."/>
            <person name="Hill C."/>
            <person name="Pang A."/>
            <person name="Hillier L."/>
            <person name="Baker C."/>
            <person name="Armstrong J."/>
            <person name="Shendure J."/>
            <person name="Paten B."/>
            <person name="Wilson R."/>
            <person name="Chao H."/>
            <person name="Schneider V."/>
            <person name="Ventura M."/>
            <person name="Kronenberg Z."/>
            <person name="Murali S."/>
            <person name="Gordon D."/>
            <person name="Cantsilieris S."/>
            <person name="Munson K."/>
            <person name="Nelson B."/>
            <person name="Raja A."/>
            <person name="Underwood J."/>
            <person name="Diekhans M."/>
            <person name="Fiddes I."/>
            <person name="Haussler D."/>
            <person name="Eichler E."/>
        </authorList>
    </citation>
    <scope>NUCLEOTIDE SEQUENCE [LARGE SCALE GENOMIC DNA]</scope>
    <source>
        <strain evidence="2">Yerkes chimp pedigree #C0471</strain>
    </source>
</reference>
<organism evidence="2 3">
    <name type="scientific">Pan troglodytes</name>
    <name type="common">Chimpanzee</name>
    <dbReference type="NCBI Taxonomy" id="9598"/>
    <lineage>
        <taxon>Eukaryota</taxon>
        <taxon>Metazoa</taxon>
        <taxon>Chordata</taxon>
        <taxon>Craniata</taxon>
        <taxon>Vertebrata</taxon>
        <taxon>Euteleostomi</taxon>
        <taxon>Mammalia</taxon>
        <taxon>Eutheria</taxon>
        <taxon>Euarchontoglires</taxon>
        <taxon>Primates</taxon>
        <taxon>Haplorrhini</taxon>
        <taxon>Catarrhini</taxon>
        <taxon>Hominidae</taxon>
        <taxon>Pan</taxon>
    </lineage>
</organism>
<comment type="caution">
    <text evidence="2">The sequence shown here is derived from an EMBL/GenBank/DDBJ whole genome shotgun (WGS) entry which is preliminary data.</text>
</comment>
<gene>
    <name evidence="2" type="ORF">CK820_G0020403</name>
</gene>
<evidence type="ECO:0000313" key="2">
    <source>
        <dbReference type="EMBL" id="PNI59140.1"/>
    </source>
</evidence>
<protein>
    <submittedName>
        <fullName evidence="2">FAM177A1 isoform 8</fullName>
    </submittedName>
</protein>
<feature type="non-terminal residue" evidence="2">
    <location>
        <position position="1"/>
    </location>
</feature>
<dbReference type="Proteomes" id="UP000236370">
    <property type="component" value="Unassembled WGS sequence"/>
</dbReference>
<dbReference type="AlphaFoldDB" id="A0A2J8MI05"/>
<accession>A0A2J8MI05</accession>
<evidence type="ECO:0000313" key="3">
    <source>
        <dbReference type="Proteomes" id="UP000236370"/>
    </source>
</evidence>
<evidence type="ECO:0000256" key="1">
    <source>
        <dbReference type="SAM" id="MobiDB-lite"/>
    </source>
</evidence>